<evidence type="ECO:0000259" key="6">
    <source>
        <dbReference type="PROSITE" id="PS50975"/>
    </source>
</evidence>
<keyword evidence="3 5" id="KW-0067">ATP-binding</keyword>
<dbReference type="InterPro" id="IPR011764">
    <property type="entry name" value="Biotin_carboxylation_dom"/>
</dbReference>
<dbReference type="SUPFAM" id="SSF52440">
    <property type="entry name" value="PreATP-grasp domain"/>
    <property type="match status" value="1"/>
</dbReference>
<gene>
    <name evidence="8" type="ORF">IW967_09980</name>
</gene>
<evidence type="ECO:0000256" key="4">
    <source>
        <dbReference type="ARBA" id="ARBA00023267"/>
    </source>
</evidence>
<dbReference type="Pfam" id="PF02785">
    <property type="entry name" value="Biotin_carb_C"/>
    <property type="match status" value="1"/>
</dbReference>
<keyword evidence="9" id="KW-1185">Reference proteome</keyword>
<dbReference type="InterPro" id="IPR005481">
    <property type="entry name" value="BC-like_N"/>
</dbReference>
<evidence type="ECO:0000256" key="5">
    <source>
        <dbReference type="PROSITE-ProRule" id="PRU00409"/>
    </source>
</evidence>
<reference evidence="8 9" key="1">
    <citation type="submission" date="2020-11" db="EMBL/GenBank/DDBJ databases">
        <title>Genomic insight of Alicyclobacillus mali FL 18 reveals a new arsenic-resistant strain, with potential in environmental biotechnology.</title>
        <authorList>
            <person name="Fiorentino G."/>
            <person name="Gallo G."/>
            <person name="Aulitto M."/>
        </authorList>
    </citation>
    <scope>NUCLEOTIDE SEQUENCE [LARGE SCALE GENOMIC DNA]</scope>
    <source>
        <strain evidence="8 9">FL 18</strain>
    </source>
</reference>
<evidence type="ECO:0000256" key="1">
    <source>
        <dbReference type="ARBA" id="ARBA00022598"/>
    </source>
</evidence>
<dbReference type="InterPro" id="IPR005482">
    <property type="entry name" value="Biotin_COase_C"/>
</dbReference>
<keyword evidence="2 5" id="KW-0547">Nucleotide-binding</keyword>
<comment type="caution">
    <text evidence="8">The sequence shown here is derived from an EMBL/GenBank/DDBJ whole genome shotgun (WGS) entry which is preliminary data.</text>
</comment>
<dbReference type="PROSITE" id="PS00867">
    <property type="entry name" value="CPSASE_2"/>
    <property type="match status" value="1"/>
</dbReference>
<sequence>MFAKVLIANRGEIARRIIRTCRRLGIATVAVYSDADEKALHVREADEAVRIGEAPVAKSYLNIEAILQAAEQTGAEAIHPGYGLLSENADFARAAMERGIRFIGPSPEAIAAMGSKVAARETVKRAGAPVVPGSEGAVASADEAARIAAEIGYPVMLKASYGGGGIGMQVVNSEEELRKAFASNSARAKAYFGNGEMFLEKRVQRPRHVEIQVLCDGQGHGVYLWERECSIQRRHQKVIEEAPSPFVDEALRRRMGEAALAICRAIGYENAGTLEFLVDEEKHFYFLEMNTRLQVEHPVTEMITGLDLVEWQLRIAAGEPLGFGQDDIRRDGHAIECRVYAEDPEKMLPSPGTIARMVLPEGEGIRNDVGVEAGSDITPFYDPMIGKLVAHGRDRAEAIDRMKQALDTYVIEGIRSNLPLLRAVVASERFAAGDTTTDFLESWGKR</sequence>
<feature type="domain" description="Biotin carboxylation" evidence="7">
    <location>
        <begin position="1"/>
        <end position="445"/>
    </location>
</feature>
<dbReference type="PROSITE" id="PS50979">
    <property type="entry name" value="BC"/>
    <property type="match status" value="1"/>
</dbReference>
<dbReference type="Proteomes" id="UP000642910">
    <property type="component" value="Unassembled WGS sequence"/>
</dbReference>
<dbReference type="PROSITE" id="PS50975">
    <property type="entry name" value="ATP_GRASP"/>
    <property type="match status" value="1"/>
</dbReference>
<protein>
    <submittedName>
        <fullName evidence="8">Acetyl-CoA carboxylase biotin carboxylase subunit</fullName>
    </submittedName>
</protein>
<evidence type="ECO:0000256" key="2">
    <source>
        <dbReference type="ARBA" id="ARBA00022741"/>
    </source>
</evidence>
<feature type="domain" description="ATP-grasp" evidence="6">
    <location>
        <begin position="120"/>
        <end position="317"/>
    </location>
</feature>
<dbReference type="InterPro" id="IPR016185">
    <property type="entry name" value="PreATP-grasp_dom_sf"/>
</dbReference>
<accession>A0ABS0F4H7</accession>
<dbReference type="SMART" id="SM00878">
    <property type="entry name" value="Biotin_carb_C"/>
    <property type="match status" value="1"/>
</dbReference>
<keyword evidence="4" id="KW-0092">Biotin</keyword>
<dbReference type="PROSITE" id="PS00866">
    <property type="entry name" value="CPSASE_1"/>
    <property type="match status" value="1"/>
</dbReference>
<dbReference type="InterPro" id="IPR011054">
    <property type="entry name" value="Rudment_hybrid_motif"/>
</dbReference>
<evidence type="ECO:0000313" key="9">
    <source>
        <dbReference type="Proteomes" id="UP000642910"/>
    </source>
</evidence>
<dbReference type="EMBL" id="JADPKZ010000042">
    <property type="protein sequence ID" value="MBF8378187.1"/>
    <property type="molecule type" value="Genomic_DNA"/>
</dbReference>
<dbReference type="InterPro" id="IPR005479">
    <property type="entry name" value="CPAse_ATP-bd"/>
</dbReference>
<dbReference type="NCBIfam" id="NF006367">
    <property type="entry name" value="PRK08591.1"/>
    <property type="match status" value="1"/>
</dbReference>
<evidence type="ECO:0000313" key="8">
    <source>
        <dbReference type="EMBL" id="MBF8378187.1"/>
    </source>
</evidence>
<organism evidence="8 9">
    <name type="scientific">Alicyclobacillus mali</name>
    <name type="common">ex Roth et al. 2021</name>
    <dbReference type="NCBI Taxonomy" id="1123961"/>
    <lineage>
        <taxon>Bacteria</taxon>
        <taxon>Bacillati</taxon>
        <taxon>Bacillota</taxon>
        <taxon>Bacilli</taxon>
        <taxon>Bacillales</taxon>
        <taxon>Alicyclobacillaceae</taxon>
        <taxon>Alicyclobacillus</taxon>
    </lineage>
</organism>
<dbReference type="Pfam" id="PF00289">
    <property type="entry name" value="Biotin_carb_N"/>
    <property type="match status" value="1"/>
</dbReference>
<name>A0ABS0F4H7_9BACL</name>
<keyword evidence="1" id="KW-0436">Ligase</keyword>
<dbReference type="Pfam" id="PF02786">
    <property type="entry name" value="CPSase_L_D2"/>
    <property type="match status" value="1"/>
</dbReference>
<dbReference type="SUPFAM" id="SSF51246">
    <property type="entry name" value="Rudiment single hybrid motif"/>
    <property type="match status" value="1"/>
</dbReference>
<evidence type="ECO:0000256" key="3">
    <source>
        <dbReference type="ARBA" id="ARBA00022840"/>
    </source>
</evidence>
<dbReference type="InterPro" id="IPR050856">
    <property type="entry name" value="Biotin_carboxylase_complex"/>
</dbReference>
<evidence type="ECO:0000259" key="7">
    <source>
        <dbReference type="PROSITE" id="PS50979"/>
    </source>
</evidence>
<dbReference type="RefSeq" id="WP_195867797.1">
    <property type="nucleotide sequence ID" value="NZ_JADPKZ010000042.1"/>
</dbReference>
<dbReference type="SUPFAM" id="SSF56059">
    <property type="entry name" value="Glutathione synthetase ATP-binding domain-like"/>
    <property type="match status" value="1"/>
</dbReference>
<dbReference type="Gene3D" id="3.30.470.20">
    <property type="entry name" value="ATP-grasp fold, B domain"/>
    <property type="match status" value="1"/>
</dbReference>
<dbReference type="InterPro" id="IPR011761">
    <property type="entry name" value="ATP-grasp"/>
</dbReference>
<dbReference type="PANTHER" id="PTHR18866:SF128">
    <property type="entry name" value="UREA AMIDOLYASE"/>
    <property type="match status" value="1"/>
</dbReference>
<proteinExistence type="predicted"/>
<dbReference type="PANTHER" id="PTHR18866">
    <property type="entry name" value="CARBOXYLASE:PYRUVATE/ACETYL-COA/PROPIONYL-COA CARBOXYLASE"/>
    <property type="match status" value="1"/>
</dbReference>